<evidence type="ECO:0000313" key="3">
    <source>
        <dbReference type="Proteomes" id="UP000053664"/>
    </source>
</evidence>
<gene>
    <name evidence="2" type="ORF">PFL1_03205</name>
</gene>
<accession>A0A061HBN9</accession>
<sequence>MPTLEGKKAAWFSSAACREHRERILDDVYDVDHGLVTRLDIAGVRGQRAVLHLSPHVFPNGADILVATDDDADFASAFRTKEHPADPRCQHRQTWAVTTRECKFGAADHVFVFVEALPGTTDEVVSVTKWMIVARLVALDKEIWAEIGEDFEVPAADMTTKLQLPPEMQRGYAARPPFSSLARPIQTFGEPWTRPSDELEQVCERLRMLGIAPVNLPPIDEPMDEPMDGQPIAPRAPAQVKRRRAGAASLHVRDGSRQGQLLKRRQRPKPSAKAKVKDKASKLTSGRGREAKGARGDRDDDDSGVDEDNGMSIDGNRQEAPTASRGREIEVQEEEYPTDDDDDDEWLEEVQIPEHRNPVLEHYLEMNRRLSPRLLAKSAKGRRVLVEISLTRLGDVPSPRPLPREDELAWYGLRRLLGFTSDRVLLHSYRTKPLLKEAQDQNKRVKGEKARLSPVASSRRRRFVIDDDDDDDDDDDGEDDEDEDEDEDGGALARAGYIRRARESVVLINPGRYPLEDIAKALRDIERERTPIEATVSIGRSTRANVVAPAPSDPPAAPRRRERLVRGGM</sequence>
<feature type="compositionally biased region" description="Acidic residues" evidence="1">
    <location>
        <begin position="299"/>
        <end position="309"/>
    </location>
</feature>
<evidence type="ECO:0000256" key="1">
    <source>
        <dbReference type="SAM" id="MobiDB-lite"/>
    </source>
</evidence>
<feature type="compositionally biased region" description="Acidic residues" evidence="1">
    <location>
        <begin position="331"/>
        <end position="342"/>
    </location>
</feature>
<dbReference type="KEGG" id="pfp:PFL1_03205"/>
<feature type="compositionally biased region" description="Basic and acidic residues" evidence="1">
    <location>
        <begin position="275"/>
        <end position="298"/>
    </location>
</feature>
<feature type="compositionally biased region" description="Basic and acidic residues" evidence="1">
    <location>
        <begin position="439"/>
        <end position="451"/>
    </location>
</feature>
<dbReference type="HOGENOM" id="CLU_479065_0_0_1"/>
<dbReference type="EMBL" id="KE361631">
    <property type="protein sequence ID" value="EPQ29450.1"/>
    <property type="molecule type" value="Genomic_DNA"/>
</dbReference>
<dbReference type="GeneID" id="19317315"/>
<dbReference type="RefSeq" id="XP_007878911.1">
    <property type="nucleotide sequence ID" value="XM_007880720.1"/>
</dbReference>
<feature type="compositionally biased region" description="Basic residues" evidence="1">
    <location>
        <begin position="262"/>
        <end position="274"/>
    </location>
</feature>
<proteinExistence type="predicted"/>
<reference evidence="2 3" key="1">
    <citation type="journal article" date="2013" name="Plant Cell">
        <title>The transition from a phytopathogenic smut ancestor to an anamorphic biocontrol agent deciphered by comparative whole-genome analysis.</title>
        <authorList>
            <person name="Lefebvre F."/>
            <person name="Joly D.L."/>
            <person name="Labbe C."/>
            <person name="Teichmann B."/>
            <person name="Linning R."/>
            <person name="Belzile F."/>
            <person name="Bakkeren G."/>
            <person name="Belanger R.R."/>
        </authorList>
    </citation>
    <scope>NUCLEOTIDE SEQUENCE [LARGE SCALE GENOMIC DNA]</scope>
    <source>
        <strain evidence="2 3">PF-1</strain>
    </source>
</reference>
<name>A0A061HBN9_9BASI</name>
<protein>
    <submittedName>
        <fullName evidence="2">Uncharacterized protein</fullName>
    </submittedName>
</protein>
<feature type="region of interest" description="Disordered" evidence="1">
    <location>
        <begin position="217"/>
        <end position="342"/>
    </location>
</feature>
<dbReference type="AlphaFoldDB" id="A0A061HBN9"/>
<evidence type="ECO:0000313" key="2">
    <source>
        <dbReference type="EMBL" id="EPQ29450.1"/>
    </source>
</evidence>
<organism evidence="2 3">
    <name type="scientific">Pseudozyma flocculosa PF-1</name>
    <dbReference type="NCBI Taxonomy" id="1277687"/>
    <lineage>
        <taxon>Eukaryota</taxon>
        <taxon>Fungi</taxon>
        <taxon>Dikarya</taxon>
        <taxon>Basidiomycota</taxon>
        <taxon>Ustilaginomycotina</taxon>
        <taxon>Ustilaginomycetes</taxon>
        <taxon>Ustilaginales</taxon>
        <taxon>Ustilaginaceae</taxon>
        <taxon>Pseudozyma</taxon>
    </lineage>
</organism>
<feature type="region of interest" description="Disordered" evidence="1">
    <location>
        <begin position="545"/>
        <end position="569"/>
    </location>
</feature>
<feature type="region of interest" description="Disordered" evidence="1">
    <location>
        <begin position="439"/>
        <end position="491"/>
    </location>
</feature>
<dbReference type="Proteomes" id="UP000053664">
    <property type="component" value="Unassembled WGS sequence"/>
</dbReference>
<feature type="compositionally biased region" description="Acidic residues" evidence="1">
    <location>
        <begin position="466"/>
        <end position="489"/>
    </location>
</feature>